<evidence type="ECO:0000256" key="2">
    <source>
        <dbReference type="SAM" id="Phobius"/>
    </source>
</evidence>
<dbReference type="Pfam" id="PF02212">
    <property type="entry name" value="GED"/>
    <property type="match status" value="1"/>
</dbReference>
<evidence type="ECO:0000313" key="5">
    <source>
        <dbReference type="Proteomes" id="UP000554482"/>
    </source>
</evidence>
<comment type="caution">
    <text evidence="4">The sequence shown here is derived from an EMBL/GenBank/DDBJ whole genome shotgun (WGS) entry which is preliminary data.</text>
</comment>
<evidence type="ECO:0000313" key="4">
    <source>
        <dbReference type="EMBL" id="KAF5190970.1"/>
    </source>
</evidence>
<feature type="region of interest" description="Disordered" evidence="1">
    <location>
        <begin position="252"/>
        <end position="273"/>
    </location>
</feature>
<dbReference type="OrthoDB" id="5061070at2759"/>
<reference evidence="4 5" key="1">
    <citation type="submission" date="2020-06" db="EMBL/GenBank/DDBJ databases">
        <title>Transcriptomic and genomic resources for Thalictrum thalictroides and T. hernandezii: Facilitating candidate gene discovery in an emerging model plant lineage.</title>
        <authorList>
            <person name="Arias T."/>
            <person name="Riano-Pachon D.M."/>
            <person name="Di Stilio V.S."/>
        </authorList>
    </citation>
    <scope>NUCLEOTIDE SEQUENCE [LARGE SCALE GENOMIC DNA]</scope>
    <source>
        <strain evidence="5">cv. WT478/WT964</strain>
        <tissue evidence="4">Leaves</tissue>
    </source>
</reference>
<dbReference type="GO" id="GO:0016020">
    <property type="term" value="C:membrane"/>
    <property type="evidence" value="ECO:0007669"/>
    <property type="project" value="TreeGrafter"/>
</dbReference>
<dbReference type="PROSITE" id="PS51388">
    <property type="entry name" value="GED"/>
    <property type="match status" value="1"/>
</dbReference>
<feature type="transmembrane region" description="Helical" evidence="2">
    <location>
        <begin position="324"/>
        <end position="348"/>
    </location>
</feature>
<dbReference type="SMART" id="SM00302">
    <property type="entry name" value="GED"/>
    <property type="match status" value="1"/>
</dbReference>
<keyword evidence="5" id="KW-1185">Reference proteome</keyword>
<dbReference type="GO" id="GO:0003924">
    <property type="term" value="F:GTPase activity"/>
    <property type="evidence" value="ECO:0007669"/>
    <property type="project" value="InterPro"/>
</dbReference>
<organism evidence="4 5">
    <name type="scientific">Thalictrum thalictroides</name>
    <name type="common">Rue-anemone</name>
    <name type="synonym">Anemone thalictroides</name>
    <dbReference type="NCBI Taxonomy" id="46969"/>
    <lineage>
        <taxon>Eukaryota</taxon>
        <taxon>Viridiplantae</taxon>
        <taxon>Streptophyta</taxon>
        <taxon>Embryophyta</taxon>
        <taxon>Tracheophyta</taxon>
        <taxon>Spermatophyta</taxon>
        <taxon>Magnoliopsida</taxon>
        <taxon>Ranunculales</taxon>
        <taxon>Ranunculaceae</taxon>
        <taxon>Thalictroideae</taxon>
        <taxon>Thalictrum</taxon>
    </lineage>
</organism>
<gene>
    <name evidence="4" type="ORF">FRX31_019444</name>
</gene>
<feature type="compositionally biased region" description="Polar residues" evidence="1">
    <location>
        <begin position="514"/>
        <end position="531"/>
    </location>
</feature>
<dbReference type="GO" id="GO:0005874">
    <property type="term" value="C:microtubule"/>
    <property type="evidence" value="ECO:0007669"/>
    <property type="project" value="TreeGrafter"/>
</dbReference>
<accession>A0A7J6W378</accession>
<keyword evidence="2" id="KW-1133">Transmembrane helix</keyword>
<dbReference type="GO" id="GO:0005525">
    <property type="term" value="F:GTP binding"/>
    <property type="evidence" value="ECO:0007669"/>
    <property type="project" value="InterPro"/>
</dbReference>
<dbReference type="EMBL" id="JABWDY010023350">
    <property type="protein sequence ID" value="KAF5190970.1"/>
    <property type="molecule type" value="Genomic_DNA"/>
</dbReference>
<dbReference type="PANTHER" id="PTHR11566:SF84">
    <property type="entry name" value="DYNAMIN-RELATED PROTEIN 3A-LIKE"/>
    <property type="match status" value="1"/>
</dbReference>
<protein>
    <submittedName>
        <fullName evidence="4">Dynamin-related protein 3a</fullName>
    </submittedName>
</protein>
<dbReference type="PANTHER" id="PTHR11566">
    <property type="entry name" value="DYNAMIN"/>
    <property type="match status" value="1"/>
</dbReference>
<dbReference type="InterPro" id="IPR020850">
    <property type="entry name" value="GED_dom"/>
</dbReference>
<dbReference type="InterPro" id="IPR003130">
    <property type="entry name" value="GED"/>
</dbReference>
<dbReference type="Proteomes" id="UP000554482">
    <property type="component" value="Unassembled WGS sequence"/>
</dbReference>
<evidence type="ECO:0000256" key="1">
    <source>
        <dbReference type="SAM" id="MobiDB-lite"/>
    </source>
</evidence>
<keyword evidence="2" id="KW-0472">Membrane</keyword>
<evidence type="ECO:0000259" key="3">
    <source>
        <dbReference type="PROSITE" id="PS51388"/>
    </source>
</evidence>
<feature type="domain" description="GED" evidence="3">
    <location>
        <begin position="368"/>
        <end position="459"/>
    </location>
</feature>
<keyword evidence="2" id="KW-0812">Transmembrane</keyword>
<dbReference type="GO" id="GO:0008017">
    <property type="term" value="F:microtubule binding"/>
    <property type="evidence" value="ECO:0007669"/>
    <property type="project" value="TreeGrafter"/>
</dbReference>
<sequence length="539" mass="60243">MASVIKELKTYGEVMKSKAEQGSVLLHILSKYCEAFSSLVDGKIQEMSTTELIGGARIHYIFQSIFVKSLEEVDPCDGLNDEDIRTAIQNATGPKTALFVPEIPFEVLVKKQIARLLDPSLQCLYIVYDELIKDLDVDKTGYLFMQMSCACETTEIQWFPVLKNRLDEVLGKFLRDGVKPAERMIGNIIEMEMDYINTSHPNFIGGSKAVEIAMQQVRSSKDGVVVEKLNTSERGQKSRAVLAKSSVNISPDQAIQPRSSTDRPTSAGNSTGRSWGISSIFKVGESRTPSSASLTKPLTESGSDIEQTSVIQLREVIGVPYSFLLLYAFGVVFLLYGLIGKLIVYVLFKPPSILRPSENQTDQEAVEIILVKLLLNSYYDIVRKNIQDFVPKAIMYFLVNHTKRELLGTFIKKLYRESLFEEMLQEQEEVATQRKRTRDMFHALQLAAQTLEDVESEVVAASKRSAPTFHIDIDAVLSKNSGLSSFSRLSSNIERDSSRASLARNLKSRRLSYSGEQTSPQKTNGGFQHNGNVVGYQHS</sequence>
<name>A0A7J6W378_THATH</name>
<feature type="region of interest" description="Disordered" evidence="1">
    <location>
        <begin position="497"/>
        <end position="539"/>
    </location>
</feature>
<dbReference type="Pfam" id="PF01031">
    <property type="entry name" value="Dynamin_M"/>
    <property type="match status" value="1"/>
</dbReference>
<dbReference type="AlphaFoldDB" id="A0A7J6W378"/>
<proteinExistence type="predicted"/>
<dbReference type="Gene3D" id="1.20.120.1240">
    <property type="entry name" value="Dynamin, middle domain"/>
    <property type="match status" value="2"/>
</dbReference>
<dbReference type="InterPro" id="IPR022812">
    <property type="entry name" value="Dynamin"/>
</dbReference>
<dbReference type="InterPro" id="IPR000375">
    <property type="entry name" value="Dynamin_stalk"/>
</dbReference>
<dbReference type="GO" id="GO:0005737">
    <property type="term" value="C:cytoplasm"/>
    <property type="evidence" value="ECO:0007669"/>
    <property type="project" value="TreeGrafter"/>
</dbReference>